<dbReference type="PROSITE" id="PS50181">
    <property type="entry name" value="FBOX"/>
    <property type="match status" value="1"/>
</dbReference>
<dbReference type="InterPro" id="IPR001810">
    <property type="entry name" value="F-box_dom"/>
</dbReference>
<feature type="domain" description="F-box" evidence="1">
    <location>
        <begin position="5"/>
        <end position="41"/>
    </location>
</feature>
<dbReference type="AlphaFoldDB" id="A0ABC9B6I4"/>
<dbReference type="PANTHER" id="PTHR34223:SF22">
    <property type="entry name" value="OS11G0208300 PROTEIN"/>
    <property type="match status" value="1"/>
</dbReference>
<dbReference type="SUPFAM" id="SSF81383">
    <property type="entry name" value="F-box domain"/>
    <property type="match status" value="1"/>
</dbReference>
<dbReference type="CDD" id="cd22160">
    <property type="entry name" value="F-box_AtFBL13-like"/>
    <property type="match status" value="1"/>
</dbReference>
<dbReference type="InterPro" id="IPR053197">
    <property type="entry name" value="F-box_SCFL_complex_component"/>
</dbReference>
<proteinExistence type="predicted"/>
<protein>
    <recommendedName>
        <fullName evidence="1">F-box domain-containing protein</fullName>
    </recommendedName>
</protein>
<evidence type="ECO:0000313" key="2">
    <source>
        <dbReference type="EMBL" id="CAL4994354.1"/>
    </source>
</evidence>
<evidence type="ECO:0000259" key="1">
    <source>
        <dbReference type="PROSITE" id="PS50181"/>
    </source>
</evidence>
<dbReference type="Gene3D" id="1.20.1280.50">
    <property type="match status" value="1"/>
</dbReference>
<gene>
    <name evidence="2" type="ORF">URODEC1_LOCUS61890</name>
</gene>
<reference evidence="2 3" key="2">
    <citation type="submission" date="2024-10" db="EMBL/GenBank/DDBJ databases">
        <authorList>
            <person name="Ryan C."/>
        </authorList>
    </citation>
    <scope>NUCLEOTIDE SEQUENCE [LARGE SCALE GENOMIC DNA]</scope>
</reference>
<dbReference type="Pfam" id="PF00646">
    <property type="entry name" value="F-box"/>
    <property type="match status" value="1"/>
</dbReference>
<dbReference type="Proteomes" id="UP001497457">
    <property type="component" value="Chromosome 24b"/>
</dbReference>
<name>A0ABC9B6I4_9POAL</name>
<organism evidence="2 3">
    <name type="scientific">Urochloa decumbens</name>
    <dbReference type="NCBI Taxonomy" id="240449"/>
    <lineage>
        <taxon>Eukaryota</taxon>
        <taxon>Viridiplantae</taxon>
        <taxon>Streptophyta</taxon>
        <taxon>Embryophyta</taxon>
        <taxon>Tracheophyta</taxon>
        <taxon>Spermatophyta</taxon>
        <taxon>Magnoliopsida</taxon>
        <taxon>Liliopsida</taxon>
        <taxon>Poales</taxon>
        <taxon>Poaceae</taxon>
        <taxon>PACMAD clade</taxon>
        <taxon>Panicoideae</taxon>
        <taxon>Panicodae</taxon>
        <taxon>Paniceae</taxon>
        <taxon>Melinidinae</taxon>
        <taxon>Urochloa</taxon>
    </lineage>
</organism>
<accession>A0ABC9B6I4</accession>
<dbReference type="InterPro" id="IPR036047">
    <property type="entry name" value="F-box-like_dom_sf"/>
</dbReference>
<dbReference type="InterPro" id="IPR053781">
    <property type="entry name" value="F-box_AtFBL13-like"/>
</dbReference>
<dbReference type="PANTHER" id="PTHR34223">
    <property type="entry name" value="OS11G0201299 PROTEIN"/>
    <property type="match status" value="1"/>
</dbReference>
<evidence type="ECO:0000313" key="3">
    <source>
        <dbReference type="Proteomes" id="UP001497457"/>
    </source>
</evidence>
<keyword evidence="3" id="KW-1185">Reference proteome</keyword>
<dbReference type="SMART" id="SM00256">
    <property type="entry name" value="FBOX"/>
    <property type="match status" value="1"/>
</dbReference>
<reference evidence="3" key="1">
    <citation type="submission" date="2024-06" db="EMBL/GenBank/DDBJ databases">
        <authorList>
            <person name="Ryan C."/>
        </authorList>
    </citation>
    <scope>NUCLEOTIDE SEQUENCE [LARGE SCALE GENOMIC DNA]</scope>
</reference>
<dbReference type="EMBL" id="OZ075134">
    <property type="protein sequence ID" value="CAL4994354.1"/>
    <property type="molecule type" value="Genomic_DNA"/>
</dbReference>
<sequence>MVSGADRLGALPDEVLHHVLSFLPAHEAVATSLLARRWRRLWKSAPGLRVTGARHLGNPLSFIWFVDHLLLLRDAAARLDSFQLDLDERDFEVKLFPDCGPAVNVWLRLALLSQAQILSLRSTCGLSNYGDNGPLLYVPFIFQHLRRLDLEFVTIDRSTLDFSGCPGLVDLSMNISVLQATIRVTRRCYDSCANNIYGDCDDHSCSGCYSSDEGADDARGESMLLKGLSEVKDLELSVHSKVFIVNRDLKFFPTFRKLKTLFLSDWCPCDAADLNLLTYFLRHSPILEKLMLQLSKVPKQGVETESSYKRLEQSFTCSHLKIVEIRCGEVDGRLQETLDILSAYAIPLEEVNIQ</sequence>